<keyword evidence="3" id="KW-1185">Reference proteome</keyword>
<evidence type="ECO:0000313" key="3">
    <source>
        <dbReference type="Proteomes" id="UP000077755"/>
    </source>
</evidence>
<dbReference type="OMA" id="VECVKSH"/>
<dbReference type="EMBL" id="CP093344">
    <property type="protein sequence ID" value="WOG87417.1"/>
    <property type="molecule type" value="Genomic_DNA"/>
</dbReference>
<reference evidence="1" key="1">
    <citation type="journal article" date="2016" name="Nat. Genet.">
        <title>A high-quality carrot genome assembly provides new insights into carotenoid accumulation and asterid genome evolution.</title>
        <authorList>
            <person name="Iorizzo M."/>
            <person name="Ellison S."/>
            <person name="Senalik D."/>
            <person name="Zeng P."/>
            <person name="Satapoomin P."/>
            <person name="Huang J."/>
            <person name="Bowman M."/>
            <person name="Iovene M."/>
            <person name="Sanseverino W."/>
            <person name="Cavagnaro P."/>
            <person name="Yildiz M."/>
            <person name="Macko-Podgorni A."/>
            <person name="Moranska E."/>
            <person name="Grzebelus E."/>
            <person name="Grzebelus D."/>
            <person name="Ashrafi H."/>
            <person name="Zheng Z."/>
            <person name="Cheng S."/>
            <person name="Spooner D."/>
            <person name="Van Deynze A."/>
            <person name="Simon P."/>
        </authorList>
    </citation>
    <scope>NUCLEOTIDE SEQUENCE [LARGE SCALE GENOMIC DNA]</scope>
    <source>
        <tissue evidence="1">Leaf</tissue>
    </source>
</reference>
<name>A0A166DC08_DAUCS</name>
<organism evidence="1">
    <name type="scientific">Daucus carota subsp. sativus</name>
    <name type="common">Carrot</name>
    <dbReference type="NCBI Taxonomy" id="79200"/>
    <lineage>
        <taxon>Eukaryota</taxon>
        <taxon>Viridiplantae</taxon>
        <taxon>Streptophyta</taxon>
        <taxon>Embryophyta</taxon>
        <taxon>Tracheophyta</taxon>
        <taxon>Spermatophyta</taxon>
        <taxon>Magnoliopsida</taxon>
        <taxon>eudicotyledons</taxon>
        <taxon>Gunneridae</taxon>
        <taxon>Pentapetalae</taxon>
        <taxon>asterids</taxon>
        <taxon>campanulids</taxon>
        <taxon>Apiales</taxon>
        <taxon>Apiaceae</taxon>
        <taxon>Apioideae</taxon>
        <taxon>Scandiceae</taxon>
        <taxon>Daucinae</taxon>
        <taxon>Daucus</taxon>
        <taxon>Daucus sect. Daucus</taxon>
    </lineage>
</organism>
<protein>
    <recommendedName>
        <fullName evidence="4">ELM2 domain-containing protein</fullName>
    </recommendedName>
</protein>
<sequence>MAPEVRSRKIKNSKFLEPKKSKNTVCNKEWTKSITDETSKAVIPVASYFQADVPDWNDQIRKNYSDESKWLRSVVWQPSYATRTIVEEEGNTIGKGRPDSCLCTFPGSTECVKLHVRIKHNQLRSDLGPAYYKWRFYEMGEVGRRKSWDFDERKTINALARTCNMKSKHTSFLDLVSVHFPAKCWKNVVSYYFNVYVPRRISTKIRSGALEVDSDED</sequence>
<evidence type="ECO:0000313" key="2">
    <source>
        <dbReference type="EMBL" id="WOG87417.1"/>
    </source>
</evidence>
<reference evidence="2" key="2">
    <citation type="submission" date="2022-03" db="EMBL/GenBank/DDBJ databases">
        <title>Draft title - Genomic analysis of global carrot germplasm unveils the trajectory of domestication and the origin of high carotenoid orange carrot.</title>
        <authorList>
            <person name="Iorizzo M."/>
            <person name="Ellison S."/>
            <person name="Senalik D."/>
            <person name="Macko-Podgorni A."/>
            <person name="Grzebelus D."/>
            <person name="Bostan H."/>
            <person name="Rolling W."/>
            <person name="Curaba J."/>
            <person name="Simon P."/>
        </authorList>
    </citation>
    <scope>NUCLEOTIDE SEQUENCE</scope>
    <source>
        <tissue evidence="2">Leaf</tissue>
    </source>
</reference>
<dbReference type="Proteomes" id="UP000077755">
    <property type="component" value="Chromosome 2"/>
</dbReference>
<dbReference type="EMBL" id="LNRQ01000002">
    <property type="protein sequence ID" value="KZN05068.1"/>
    <property type="molecule type" value="Genomic_DNA"/>
</dbReference>
<dbReference type="PANTHER" id="PTHR46872">
    <property type="entry name" value="DNA BINDING PROTEIN"/>
    <property type="match status" value="1"/>
</dbReference>
<dbReference type="Gramene" id="KZN05068">
    <property type="protein sequence ID" value="KZN05068"/>
    <property type="gene ID" value="DCAR_005905"/>
</dbReference>
<dbReference type="PANTHER" id="PTHR46872:SF10">
    <property type="entry name" value="MYB-LIKE DOMAIN-CONTAINING PROTEIN"/>
    <property type="match status" value="1"/>
</dbReference>
<evidence type="ECO:0008006" key="4">
    <source>
        <dbReference type="Google" id="ProtNLM"/>
    </source>
</evidence>
<proteinExistence type="predicted"/>
<accession>A0A166DC08</accession>
<dbReference type="AlphaFoldDB" id="A0A166DC08"/>
<dbReference type="STRING" id="79200.A0A166DC08"/>
<gene>
    <name evidence="1" type="ORF">DCAR_005905</name>
    <name evidence="2" type="ORF">DCAR_0206641</name>
</gene>
<evidence type="ECO:0000313" key="1">
    <source>
        <dbReference type="EMBL" id="KZN05068.1"/>
    </source>
</evidence>